<dbReference type="OrthoDB" id="5579731at2759"/>
<dbReference type="AlphaFoldDB" id="A0A162U151"/>
<sequence>MTPEDVVLQLKRKGTFDSLRKRLLSEFQSAPTGQSFLENTNGFMEDIVKKDDSLLDKDRTSFYEHVTTELERAKFYDSIREEILETLLKDEYYQKQVDDAIENVMSEMKPTSSTVTETQIRSGKEDTKS</sequence>
<organism evidence="3 4">
    <name type="scientific">Phycomyces blakesleeanus (strain ATCC 8743b / DSM 1359 / FGSC 10004 / NBRC 33097 / NRRL 1555)</name>
    <dbReference type="NCBI Taxonomy" id="763407"/>
    <lineage>
        <taxon>Eukaryota</taxon>
        <taxon>Fungi</taxon>
        <taxon>Fungi incertae sedis</taxon>
        <taxon>Mucoromycota</taxon>
        <taxon>Mucoromycotina</taxon>
        <taxon>Mucoromycetes</taxon>
        <taxon>Mucorales</taxon>
        <taxon>Phycomycetaceae</taxon>
        <taxon>Phycomyces</taxon>
    </lineage>
</organism>
<dbReference type="STRING" id="763407.A0A162U151"/>
<dbReference type="Pfam" id="PF05205">
    <property type="entry name" value="COMPASS-Shg1"/>
    <property type="match status" value="1"/>
</dbReference>
<gene>
    <name evidence="3" type="ORF">PHYBLDRAFT_147241</name>
</gene>
<dbReference type="RefSeq" id="XP_018289523.1">
    <property type="nucleotide sequence ID" value="XM_018431826.1"/>
</dbReference>
<evidence type="ECO:0000313" key="3">
    <source>
        <dbReference type="EMBL" id="OAD71483.1"/>
    </source>
</evidence>
<name>A0A162U151_PHYB8</name>
<dbReference type="EMBL" id="KV440985">
    <property type="protein sequence ID" value="OAD71483.1"/>
    <property type="molecule type" value="Genomic_DNA"/>
</dbReference>
<accession>A0A162U151</accession>
<feature type="compositionally biased region" description="Polar residues" evidence="1">
    <location>
        <begin position="109"/>
        <end position="121"/>
    </location>
</feature>
<feature type="region of interest" description="Disordered" evidence="1">
    <location>
        <begin position="105"/>
        <end position="129"/>
    </location>
</feature>
<evidence type="ECO:0000256" key="1">
    <source>
        <dbReference type="SAM" id="MobiDB-lite"/>
    </source>
</evidence>
<proteinExistence type="predicted"/>
<evidence type="ECO:0000259" key="2">
    <source>
        <dbReference type="Pfam" id="PF05205"/>
    </source>
</evidence>
<dbReference type="Proteomes" id="UP000077315">
    <property type="component" value="Unassembled WGS sequence"/>
</dbReference>
<dbReference type="InterPro" id="IPR055264">
    <property type="entry name" value="BOD1/SHG1_dom"/>
</dbReference>
<evidence type="ECO:0000313" key="4">
    <source>
        <dbReference type="Proteomes" id="UP000077315"/>
    </source>
</evidence>
<protein>
    <recommendedName>
        <fullName evidence="2">BOD1/SHG1 domain-containing protein</fullName>
    </recommendedName>
</protein>
<feature type="domain" description="BOD1/SHG1" evidence="2">
    <location>
        <begin position="7"/>
        <end position="99"/>
    </location>
</feature>
<dbReference type="GeneID" id="28992732"/>
<dbReference type="VEuPathDB" id="FungiDB:PHYBLDRAFT_147241"/>
<keyword evidence="4" id="KW-1185">Reference proteome</keyword>
<dbReference type="InParanoid" id="A0A162U151"/>
<reference evidence="4" key="1">
    <citation type="submission" date="2015-06" db="EMBL/GenBank/DDBJ databases">
        <title>Expansion of signal transduction pathways in fungi by whole-genome duplication.</title>
        <authorList>
            <consortium name="DOE Joint Genome Institute"/>
            <person name="Corrochano L.M."/>
            <person name="Kuo A."/>
            <person name="Marcet-Houben M."/>
            <person name="Polaino S."/>
            <person name="Salamov A."/>
            <person name="Villalobos J.M."/>
            <person name="Alvarez M.I."/>
            <person name="Avalos J."/>
            <person name="Benito E.P."/>
            <person name="Benoit I."/>
            <person name="Burger G."/>
            <person name="Camino L.P."/>
            <person name="Canovas D."/>
            <person name="Cerda-Olmedo E."/>
            <person name="Cheng J.-F."/>
            <person name="Dominguez A."/>
            <person name="Elias M."/>
            <person name="Eslava A.P."/>
            <person name="Glaser F."/>
            <person name="Grimwood J."/>
            <person name="Gutierrez G."/>
            <person name="Heitman J."/>
            <person name="Henrissat B."/>
            <person name="Iturriaga E.A."/>
            <person name="Lang B.F."/>
            <person name="Lavin J.L."/>
            <person name="Lee S."/>
            <person name="Li W."/>
            <person name="Lindquist E."/>
            <person name="Lopez-Garcia S."/>
            <person name="Luque E.M."/>
            <person name="Marcos A.T."/>
            <person name="Martin J."/>
            <person name="McCluskey K."/>
            <person name="Medina H.R."/>
            <person name="Miralles-Duran A."/>
            <person name="Miyazaki A."/>
            <person name="Munoz-Torres E."/>
            <person name="Oguiza J.A."/>
            <person name="Ohm R."/>
            <person name="Olmedo M."/>
            <person name="Orejas M."/>
            <person name="Ortiz-Castellanos L."/>
            <person name="Pisabarro A.G."/>
            <person name="Rodriguez-Romero J."/>
            <person name="Ruiz-Herrera J."/>
            <person name="Ruiz-Vazquez R."/>
            <person name="Sanz C."/>
            <person name="Schackwitz W."/>
            <person name="Schmutz J."/>
            <person name="Shahriari M."/>
            <person name="Shelest E."/>
            <person name="Silva-Franco F."/>
            <person name="Soanes D."/>
            <person name="Syed K."/>
            <person name="Tagua V.G."/>
            <person name="Talbot N.J."/>
            <person name="Thon M."/>
            <person name="De vries R.P."/>
            <person name="Wiebenga A."/>
            <person name="Yadav J.S."/>
            <person name="Braun E.L."/>
            <person name="Baker S."/>
            <person name="Garre V."/>
            <person name="Horwitz B."/>
            <person name="Torres-Martinez S."/>
            <person name="Idnurm A."/>
            <person name="Herrera-Estrella A."/>
            <person name="Gabaldon T."/>
            <person name="Grigoriev I.V."/>
        </authorList>
    </citation>
    <scope>NUCLEOTIDE SEQUENCE [LARGE SCALE GENOMIC DNA]</scope>
    <source>
        <strain evidence="4">NRRL 1555(-)</strain>
    </source>
</reference>